<dbReference type="Gene3D" id="2.30.110.10">
    <property type="entry name" value="Electron Transport, Fmn-binding Protein, Chain A"/>
    <property type="match status" value="1"/>
</dbReference>
<dbReference type="AlphaFoldDB" id="F0XKG5"/>
<gene>
    <name evidence="1" type="ORF">CMQ_8049</name>
</gene>
<dbReference type="HOGENOM" id="CLU_2171350_0_0_1"/>
<accession>F0XKG5</accession>
<evidence type="ECO:0000313" key="2">
    <source>
        <dbReference type="Proteomes" id="UP000007796"/>
    </source>
</evidence>
<dbReference type="OrthoDB" id="10250990at2759"/>
<reference evidence="1 2" key="1">
    <citation type="journal article" date="2011" name="Proc. Natl. Acad. Sci. U.S.A.">
        <title>Genome and transcriptome analyses of the mountain pine beetle-fungal symbiont Grosmannia clavigera, a lodgepole pine pathogen.</title>
        <authorList>
            <person name="DiGuistini S."/>
            <person name="Wang Y."/>
            <person name="Liao N.Y."/>
            <person name="Taylor G."/>
            <person name="Tanguay P."/>
            <person name="Feau N."/>
            <person name="Henrissat B."/>
            <person name="Chan S.K."/>
            <person name="Hesse-Orce U."/>
            <person name="Alamouti S.M."/>
            <person name="Tsui C.K.M."/>
            <person name="Docking R.T."/>
            <person name="Levasseur A."/>
            <person name="Haridas S."/>
            <person name="Robertson G."/>
            <person name="Birol I."/>
            <person name="Holt R.A."/>
            <person name="Marra M.A."/>
            <person name="Hamelin R.C."/>
            <person name="Hirst M."/>
            <person name="Jones S.J.M."/>
            <person name="Bohlmann J."/>
            <person name="Breuil C."/>
        </authorList>
    </citation>
    <scope>NUCLEOTIDE SEQUENCE [LARGE SCALE GENOMIC DNA]</scope>
    <source>
        <strain evidence="2">kw1407 / UAMH 11150</strain>
    </source>
</reference>
<dbReference type="EMBL" id="GL629788">
    <property type="protein sequence ID" value="EFX01583.1"/>
    <property type="molecule type" value="Genomic_DNA"/>
</dbReference>
<evidence type="ECO:0000313" key="1">
    <source>
        <dbReference type="EMBL" id="EFX01583.1"/>
    </source>
</evidence>
<dbReference type="RefSeq" id="XP_014171065.1">
    <property type="nucleotide sequence ID" value="XM_014315590.1"/>
</dbReference>
<organism evidence="2">
    <name type="scientific">Grosmannia clavigera (strain kw1407 / UAMH 11150)</name>
    <name type="common">Blue stain fungus</name>
    <name type="synonym">Graphiocladiella clavigera</name>
    <dbReference type="NCBI Taxonomy" id="655863"/>
    <lineage>
        <taxon>Eukaryota</taxon>
        <taxon>Fungi</taxon>
        <taxon>Dikarya</taxon>
        <taxon>Ascomycota</taxon>
        <taxon>Pezizomycotina</taxon>
        <taxon>Sordariomycetes</taxon>
        <taxon>Sordariomycetidae</taxon>
        <taxon>Ophiostomatales</taxon>
        <taxon>Ophiostomataceae</taxon>
        <taxon>Leptographium</taxon>
    </lineage>
</organism>
<sequence length="110" mass="12450">MECEVVQSAPLRKDLPDCVGLATAIEVRVLRVHMDDGLRMPGYPNRVDPDRWRPLIMSFQELYGLGEGKVASSVLGNVCEEKYRPWTRSATETLLGDHDDCITEEESKEK</sequence>
<protein>
    <submittedName>
        <fullName evidence="1">Uncharacterized protein</fullName>
    </submittedName>
</protein>
<dbReference type="InParanoid" id="F0XKG5"/>
<dbReference type="STRING" id="655863.F0XKG5"/>
<name>F0XKG5_GROCL</name>
<dbReference type="InterPro" id="IPR012349">
    <property type="entry name" value="Split_barrel_FMN-bd"/>
</dbReference>
<proteinExistence type="predicted"/>
<dbReference type="Proteomes" id="UP000007796">
    <property type="component" value="Unassembled WGS sequence"/>
</dbReference>
<dbReference type="GeneID" id="25981661"/>
<keyword evidence="2" id="KW-1185">Reference proteome</keyword>